<name>A0A9W9WKB1_9EURO</name>
<dbReference type="AlphaFoldDB" id="A0A9W9WKB1"/>
<sequence>MSSTTATYLSAMRSPSNWIGSRGHAQVRIPDRELIPRLATVTVWRPNRCSTQAPLDRTVLFTDAQIFIKRTRFFPERCA</sequence>
<keyword evidence="2" id="KW-1185">Reference proteome</keyword>
<organism evidence="1 2">
    <name type="scientific">Penicillium diatomitis</name>
    <dbReference type="NCBI Taxonomy" id="2819901"/>
    <lineage>
        <taxon>Eukaryota</taxon>
        <taxon>Fungi</taxon>
        <taxon>Dikarya</taxon>
        <taxon>Ascomycota</taxon>
        <taxon>Pezizomycotina</taxon>
        <taxon>Eurotiomycetes</taxon>
        <taxon>Eurotiomycetidae</taxon>
        <taxon>Eurotiales</taxon>
        <taxon>Aspergillaceae</taxon>
        <taxon>Penicillium</taxon>
    </lineage>
</organism>
<reference evidence="1" key="2">
    <citation type="journal article" date="2023" name="IMA Fungus">
        <title>Comparative genomic study of the Penicillium genus elucidates a diverse pangenome and 15 lateral gene transfer events.</title>
        <authorList>
            <person name="Petersen C."/>
            <person name="Sorensen T."/>
            <person name="Nielsen M.R."/>
            <person name="Sondergaard T.E."/>
            <person name="Sorensen J.L."/>
            <person name="Fitzpatrick D.A."/>
            <person name="Frisvad J.C."/>
            <person name="Nielsen K.L."/>
        </authorList>
    </citation>
    <scope>NUCLEOTIDE SEQUENCE</scope>
    <source>
        <strain evidence="1">IBT 30728</strain>
    </source>
</reference>
<dbReference type="EMBL" id="JAPWDQ010000019">
    <property type="protein sequence ID" value="KAJ5466580.1"/>
    <property type="molecule type" value="Genomic_DNA"/>
</dbReference>
<protein>
    <submittedName>
        <fullName evidence="1">Uncharacterized protein</fullName>
    </submittedName>
</protein>
<dbReference type="Proteomes" id="UP001148312">
    <property type="component" value="Unassembled WGS sequence"/>
</dbReference>
<evidence type="ECO:0000313" key="2">
    <source>
        <dbReference type="Proteomes" id="UP001148312"/>
    </source>
</evidence>
<gene>
    <name evidence="1" type="ORF">N7539_009536</name>
</gene>
<reference evidence="1" key="1">
    <citation type="submission" date="2022-12" db="EMBL/GenBank/DDBJ databases">
        <authorList>
            <person name="Petersen C."/>
        </authorList>
    </citation>
    <scope>NUCLEOTIDE SEQUENCE</scope>
    <source>
        <strain evidence="1">IBT 30728</strain>
    </source>
</reference>
<dbReference type="GeneID" id="81629381"/>
<evidence type="ECO:0000313" key="1">
    <source>
        <dbReference type="EMBL" id="KAJ5466580.1"/>
    </source>
</evidence>
<accession>A0A9W9WKB1</accession>
<proteinExistence type="predicted"/>
<dbReference type="RefSeq" id="XP_056785626.1">
    <property type="nucleotide sequence ID" value="XM_056939131.1"/>
</dbReference>
<comment type="caution">
    <text evidence="1">The sequence shown here is derived from an EMBL/GenBank/DDBJ whole genome shotgun (WGS) entry which is preliminary data.</text>
</comment>